<dbReference type="InterPro" id="IPR012677">
    <property type="entry name" value="Nucleotide-bd_a/b_plait_sf"/>
</dbReference>
<dbReference type="FunFam" id="1.10.287.110:FF:000059">
    <property type="entry name" value="dnaJ homolog subfamily C member 17"/>
    <property type="match status" value="1"/>
</dbReference>
<dbReference type="EMBL" id="GEDC01011430">
    <property type="protein sequence ID" value="JAS25868.1"/>
    <property type="molecule type" value="Transcribed_RNA"/>
</dbReference>
<dbReference type="InterPro" id="IPR052094">
    <property type="entry name" value="Pre-mRNA-splicing_ERAD"/>
</dbReference>
<evidence type="ECO:0000256" key="6">
    <source>
        <dbReference type="ARBA" id="ARBA00023242"/>
    </source>
</evidence>
<reference evidence="14" key="1">
    <citation type="submission" date="2015-12" db="EMBL/GenBank/DDBJ databases">
        <title>De novo transcriptome assembly of four potential Pierce s Disease insect vectors from Arizona vineyards.</title>
        <authorList>
            <person name="Tassone E.E."/>
        </authorList>
    </citation>
    <scope>NUCLEOTIDE SEQUENCE</scope>
</reference>
<dbReference type="Gene3D" id="1.10.287.110">
    <property type="entry name" value="DnaJ domain"/>
    <property type="match status" value="1"/>
</dbReference>
<keyword evidence="10" id="KW-0175">Coiled coil</keyword>
<dbReference type="CDD" id="cd12429">
    <property type="entry name" value="RRM_DNAJC17"/>
    <property type="match status" value="1"/>
</dbReference>
<comment type="function">
    <text evidence="7">May negatively affect PAX8-induced thyroglobulin/TG transcription.</text>
</comment>
<evidence type="ECO:0000256" key="7">
    <source>
        <dbReference type="ARBA" id="ARBA00053783"/>
    </source>
</evidence>
<dbReference type="SUPFAM" id="SSF46565">
    <property type="entry name" value="Chaperone J-domain"/>
    <property type="match status" value="1"/>
</dbReference>
<evidence type="ECO:0000256" key="8">
    <source>
        <dbReference type="ARBA" id="ARBA00074360"/>
    </source>
</evidence>
<feature type="region of interest" description="Disordered" evidence="11">
    <location>
        <begin position="274"/>
        <end position="306"/>
    </location>
</feature>
<feature type="domain" description="RRM" evidence="13">
    <location>
        <begin position="160"/>
        <end position="257"/>
    </location>
</feature>
<feature type="coiled-coil region" evidence="10">
    <location>
        <begin position="76"/>
        <end position="139"/>
    </location>
</feature>
<dbReference type="CDD" id="cd06257">
    <property type="entry name" value="DnaJ"/>
    <property type="match status" value="1"/>
</dbReference>
<dbReference type="InterPro" id="IPR001623">
    <property type="entry name" value="DnaJ_domain"/>
</dbReference>
<evidence type="ECO:0000256" key="4">
    <source>
        <dbReference type="ARBA" id="ARBA00022884"/>
    </source>
</evidence>
<dbReference type="GO" id="GO:0005737">
    <property type="term" value="C:cytoplasm"/>
    <property type="evidence" value="ECO:0007669"/>
    <property type="project" value="UniProtKB-SubCell"/>
</dbReference>
<evidence type="ECO:0000256" key="10">
    <source>
        <dbReference type="SAM" id="Coils"/>
    </source>
</evidence>
<proteinExistence type="predicted"/>
<keyword evidence="4 9" id="KW-0694">RNA-binding</keyword>
<evidence type="ECO:0000256" key="2">
    <source>
        <dbReference type="ARBA" id="ARBA00004496"/>
    </source>
</evidence>
<protein>
    <recommendedName>
        <fullName evidence="8">DnaJ homolog subfamily C member 17</fullName>
    </recommendedName>
</protein>
<evidence type="ECO:0000256" key="3">
    <source>
        <dbReference type="ARBA" id="ARBA00022490"/>
    </source>
</evidence>
<keyword evidence="6" id="KW-0539">Nucleus</keyword>
<dbReference type="PRINTS" id="PR00625">
    <property type="entry name" value="JDOMAIN"/>
</dbReference>
<sequence>MDNLKNLDLYGLLDILQDATVKEVKTAYRRKALSCHPDKNPDNPKAAELFHQLTGALEILLDESARAAYDKVINAKKAAALRNQALDSRRKKLKEDLEARERQAQEEASGFKKNTKIAEEKLQAEIERLRKEGSKELEEEVEYVRQKILKKRTQTSVPSSPLYTLQVKWESTKTDETNGGYNDENLNKIFSKYGDILALVVSSKKKGSAMLEFKMTSSAVKAYQLEKGFPSNPLRLYWLSGEPISKMKQNGDRINVDHRGLRSTVAGATTLFPSMKQEPSDTRSQLFPSFPSTKPLETQSDQDYENQVLKNLKQAEERKRGIEEDT</sequence>
<evidence type="ECO:0000256" key="11">
    <source>
        <dbReference type="SAM" id="MobiDB-lite"/>
    </source>
</evidence>
<evidence type="ECO:0000313" key="14">
    <source>
        <dbReference type="EMBL" id="JAS25868.1"/>
    </source>
</evidence>
<dbReference type="InterPro" id="IPR035979">
    <property type="entry name" value="RBD_domain_sf"/>
</dbReference>
<keyword evidence="5" id="KW-0143">Chaperone</keyword>
<organism evidence="14">
    <name type="scientific">Clastoptera arizonana</name>
    <name type="common">Arizona spittle bug</name>
    <dbReference type="NCBI Taxonomy" id="38151"/>
    <lineage>
        <taxon>Eukaryota</taxon>
        <taxon>Metazoa</taxon>
        <taxon>Ecdysozoa</taxon>
        <taxon>Arthropoda</taxon>
        <taxon>Hexapoda</taxon>
        <taxon>Insecta</taxon>
        <taxon>Pterygota</taxon>
        <taxon>Neoptera</taxon>
        <taxon>Paraneoptera</taxon>
        <taxon>Hemiptera</taxon>
        <taxon>Auchenorrhyncha</taxon>
        <taxon>Cercopoidea</taxon>
        <taxon>Clastopteridae</taxon>
        <taxon>Clastoptera</taxon>
    </lineage>
</organism>
<gene>
    <name evidence="14" type="ORF">g.7446</name>
</gene>
<dbReference type="AlphaFoldDB" id="A0A1B6DJR7"/>
<comment type="subcellular location">
    <subcellularLocation>
        <location evidence="2">Cytoplasm</location>
    </subcellularLocation>
    <subcellularLocation>
        <location evidence="1">Nucleus</location>
    </subcellularLocation>
</comment>
<dbReference type="GO" id="GO:0003723">
    <property type="term" value="F:RNA binding"/>
    <property type="evidence" value="ECO:0007669"/>
    <property type="project" value="UniProtKB-UniRule"/>
</dbReference>
<dbReference type="Pfam" id="PF00226">
    <property type="entry name" value="DnaJ"/>
    <property type="match status" value="1"/>
</dbReference>
<keyword evidence="3" id="KW-0963">Cytoplasm</keyword>
<dbReference type="SUPFAM" id="SSF54928">
    <property type="entry name" value="RNA-binding domain, RBD"/>
    <property type="match status" value="1"/>
</dbReference>
<dbReference type="PANTHER" id="PTHR44313">
    <property type="entry name" value="DNAJ HOMOLOG SUBFAMILY C MEMBER 17"/>
    <property type="match status" value="1"/>
</dbReference>
<dbReference type="PROSITE" id="PS50076">
    <property type="entry name" value="DNAJ_2"/>
    <property type="match status" value="1"/>
</dbReference>
<dbReference type="PROSITE" id="PS50102">
    <property type="entry name" value="RRM"/>
    <property type="match status" value="1"/>
</dbReference>
<evidence type="ECO:0000259" key="12">
    <source>
        <dbReference type="PROSITE" id="PS50076"/>
    </source>
</evidence>
<feature type="compositionally biased region" description="Polar residues" evidence="11">
    <location>
        <begin position="282"/>
        <end position="301"/>
    </location>
</feature>
<name>A0A1B6DJR7_9HEMI</name>
<dbReference type="SMART" id="SM00271">
    <property type="entry name" value="DnaJ"/>
    <property type="match status" value="1"/>
</dbReference>
<dbReference type="GO" id="GO:0005681">
    <property type="term" value="C:spliceosomal complex"/>
    <property type="evidence" value="ECO:0007669"/>
    <property type="project" value="TreeGrafter"/>
</dbReference>
<evidence type="ECO:0000256" key="5">
    <source>
        <dbReference type="ARBA" id="ARBA00023186"/>
    </source>
</evidence>
<evidence type="ECO:0000256" key="9">
    <source>
        <dbReference type="PROSITE-ProRule" id="PRU00176"/>
    </source>
</evidence>
<dbReference type="InterPro" id="IPR000504">
    <property type="entry name" value="RRM_dom"/>
</dbReference>
<dbReference type="GO" id="GO:0000390">
    <property type="term" value="P:spliceosomal complex disassembly"/>
    <property type="evidence" value="ECO:0007669"/>
    <property type="project" value="TreeGrafter"/>
</dbReference>
<evidence type="ECO:0000256" key="1">
    <source>
        <dbReference type="ARBA" id="ARBA00004123"/>
    </source>
</evidence>
<dbReference type="InterPro" id="IPR034254">
    <property type="entry name" value="DNAJC17_RRM"/>
</dbReference>
<feature type="domain" description="J" evidence="12">
    <location>
        <begin position="8"/>
        <end position="73"/>
    </location>
</feature>
<dbReference type="InterPro" id="IPR036869">
    <property type="entry name" value="J_dom_sf"/>
</dbReference>
<dbReference type="Pfam" id="PF00076">
    <property type="entry name" value="RRM_1"/>
    <property type="match status" value="1"/>
</dbReference>
<evidence type="ECO:0000259" key="13">
    <source>
        <dbReference type="PROSITE" id="PS50102"/>
    </source>
</evidence>
<dbReference type="PANTHER" id="PTHR44313:SF1">
    <property type="entry name" value="DNAJ HOMOLOG SUBFAMILY C MEMBER 17"/>
    <property type="match status" value="1"/>
</dbReference>
<accession>A0A1B6DJR7</accession>
<dbReference type="Gene3D" id="3.30.70.330">
    <property type="match status" value="1"/>
</dbReference>